<organism evidence="5 6">
    <name type="scientific">Paractinoplanes lichenicola</name>
    <dbReference type="NCBI Taxonomy" id="2802976"/>
    <lineage>
        <taxon>Bacteria</taxon>
        <taxon>Bacillati</taxon>
        <taxon>Actinomycetota</taxon>
        <taxon>Actinomycetes</taxon>
        <taxon>Micromonosporales</taxon>
        <taxon>Micromonosporaceae</taxon>
        <taxon>Paractinoplanes</taxon>
    </lineage>
</organism>
<comment type="similarity">
    <text evidence="1">Belongs to the glycosyltransferase 2 family.</text>
</comment>
<evidence type="ECO:0000313" key="5">
    <source>
        <dbReference type="EMBL" id="MBL7260040.1"/>
    </source>
</evidence>
<name>A0ABS1VZW9_9ACTN</name>
<sequence length="275" mass="30390">MTLLSVVVPVYNEEDFVGPCLDAVLAQHEPVHEIIVVDNNSTDRTAVVLARYEGRVLVLREPRQGVQHARNRGLDTATGDVLARIDADTRVPPDWSRRVRLAFDDPRVDAVTGPAAYYDVALAPLLDAGDALIRRAWSLPVIGRMDWLFGANMAVRAGAWQAVRPSLCTAGSAHEDLDLGIHLRAAGHRITYAPGLRAGTSARRIADRYGDYRRYLLMSEAGYAAHRPLVPRGSLIRAWVTARLLLALFPLLRLLFEARTNGRVPARKNPMSPRP</sequence>
<protein>
    <submittedName>
        <fullName evidence="5">Glycosyltransferase family 2 protein</fullName>
    </submittedName>
</protein>
<accession>A0ABS1VZW9</accession>
<evidence type="ECO:0000259" key="4">
    <source>
        <dbReference type="Pfam" id="PF00535"/>
    </source>
</evidence>
<evidence type="ECO:0000256" key="3">
    <source>
        <dbReference type="ARBA" id="ARBA00022679"/>
    </source>
</evidence>
<dbReference type="EMBL" id="JAENHO010000012">
    <property type="protein sequence ID" value="MBL7260040.1"/>
    <property type="molecule type" value="Genomic_DNA"/>
</dbReference>
<evidence type="ECO:0000256" key="1">
    <source>
        <dbReference type="ARBA" id="ARBA00006739"/>
    </source>
</evidence>
<comment type="caution">
    <text evidence="5">The sequence shown here is derived from an EMBL/GenBank/DDBJ whole genome shotgun (WGS) entry which is preliminary data.</text>
</comment>
<dbReference type="InterPro" id="IPR001173">
    <property type="entry name" value="Glyco_trans_2-like"/>
</dbReference>
<dbReference type="SUPFAM" id="SSF53448">
    <property type="entry name" value="Nucleotide-diphospho-sugar transferases"/>
    <property type="match status" value="1"/>
</dbReference>
<dbReference type="Proteomes" id="UP000598996">
    <property type="component" value="Unassembled WGS sequence"/>
</dbReference>
<dbReference type="PANTHER" id="PTHR43630">
    <property type="entry name" value="POLY-BETA-1,6-N-ACETYL-D-GLUCOSAMINE SYNTHASE"/>
    <property type="match status" value="1"/>
</dbReference>
<dbReference type="PANTHER" id="PTHR43630:SF1">
    <property type="entry name" value="POLY-BETA-1,6-N-ACETYL-D-GLUCOSAMINE SYNTHASE"/>
    <property type="match status" value="1"/>
</dbReference>
<keyword evidence="6" id="KW-1185">Reference proteome</keyword>
<evidence type="ECO:0000256" key="2">
    <source>
        <dbReference type="ARBA" id="ARBA00022676"/>
    </source>
</evidence>
<proteinExistence type="inferred from homology"/>
<keyword evidence="3" id="KW-0808">Transferase</keyword>
<gene>
    <name evidence="5" type="ORF">JKJ07_37535</name>
</gene>
<evidence type="ECO:0000313" key="6">
    <source>
        <dbReference type="Proteomes" id="UP000598996"/>
    </source>
</evidence>
<feature type="domain" description="Glycosyltransferase 2-like" evidence="4">
    <location>
        <begin position="5"/>
        <end position="119"/>
    </location>
</feature>
<dbReference type="InterPro" id="IPR029044">
    <property type="entry name" value="Nucleotide-diphossugar_trans"/>
</dbReference>
<keyword evidence="2" id="KW-0328">Glycosyltransferase</keyword>
<dbReference type="RefSeq" id="WP_202996718.1">
    <property type="nucleotide sequence ID" value="NZ_JAENHO010000012.1"/>
</dbReference>
<dbReference type="Pfam" id="PF00535">
    <property type="entry name" value="Glycos_transf_2"/>
    <property type="match status" value="1"/>
</dbReference>
<dbReference type="CDD" id="cd00761">
    <property type="entry name" value="Glyco_tranf_GTA_type"/>
    <property type="match status" value="1"/>
</dbReference>
<reference evidence="5 6" key="1">
    <citation type="submission" date="2021-01" db="EMBL/GenBank/DDBJ databases">
        <title>Actinoplanes sp. nov. LDG1-01 isolated from lichen.</title>
        <authorList>
            <person name="Saeng-In P."/>
            <person name="Phongsopitanun W."/>
            <person name="Kanchanasin P."/>
            <person name="Yuki M."/>
            <person name="Kudo T."/>
            <person name="Ohkuma M."/>
            <person name="Tanasupawat S."/>
        </authorList>
    </citation>
    <scope>NUCLEOTIDE SEQUENCE [LARGE SCALE GENOMIC DNA]</scope>
    <source>
        <strain evidence="5 6">LDG1-01</strain>
    </source>
</reference>
<dbReference type="Gene3D" id="3.90.550.10">
    <property type="entry name" value="Spore Coat Polysaccharide Biosynthesis Protein SpsA, Chain A"/>
    <property type="match status" value="1"/>
</dbReference>